<reference evidence="2" key="1">
    <citation type="submission" date="2017-04" db="EMBL/GenBank/DDBJ databases">
        <authorList>
            <person name="Varghese N."/>
            <person name="Submissions S."/>
        </authorList>
    </citation>
    <scope>NUCLEOTIDE SEQUENCE [LARGE SCALE GENOMIC DNA]</scope>
    <source>
        <strain evidence="2">K3S</strain>
    </source>
</reference>
<proteinExistence type="predicted"/>
<gene>
    <name evidence="1" type="ORF">SAMN06295933_0164</name>
</gene>
<name>A0A1X7C1U5_9BACT</name>
<evidence type="ECO:0000313" key="2">
    <source>
        <dbReference type="Proteomes" id="UP000192906"/>
    </source>
</evidence>
<dbReference type="AlphaFoldDB" id="A0A1X7C1U5"/>
<sequence length="91" mass="10368">MKYICKQNCYVRNSQGVFQRFNRGDSADFEENVAVVEHFEEADCGFNESGEGKIKSEREDLLDTLKNLGAAFSPKDSMPKLRKILKEAESE</sequence>
<accession>A0A1X7C1U5</accession>
<dbReference type="Proteomes" id="UP000192906">
    <property type="component" value="Unassembled WGS sequence"/>
</dbReference>
<dbReference type="EMBL" id="FWZU01000001">
    <property type="protein sequence ID" value="SME88457.1"/>
    <property type="molecule type" value="Genomic_DNA"/>
</dbReference>
<organism evidence="1 2">
    <name type="scientific">Desulfovibrio gilichinskyi</name>
    <dbReference type="NCBI Taxonomy" id="1519643"/>
    <lineage>
        <taxon>Bacteria</taxon>
        <taxon>Pseudomonadati</taxon>
        <taxon>Thermodesulfobacteriota</taxon>
        <taxon>Desulfovibrionia</taxon>
        <taxon>Desulfovibrionales</taxon>
        <taxon>Desulfovibrionaceae</taxon>
        <taxon>Desulfovibrio</taxon>
    </lineage>
</organism>
<evidence type="ECO:0000313" key="1">
    <source>
        <dbReference type="EMBL" id="SME88457.1"/>
    </source>
</evidence>
<protein>
    <submittedName>
        <fullName evidence="1">Uncharacterized protein</fullName>
    </submittedName>
</protein>
<keyword evidence="2" id="KW-1185">Reference proteome</keyword>
<dbReference type="STRING" id="1519643.SAMN06295933_0164"/>